<evidence type="ECO:0000256" key="2">
    <source>
        <dbReference type="ARBA" id="ARBA00021549"/>
    </source>
</evidence>
<evidence type="ECO:0000256" key="9">
    <source>
        <dbReference type="ARBA" id="ARBA00025772"/>
    </source>
</evidence>
<protein>
    <recommendedName>
        <fullName evidence="2">Type II secretion system protein H</fullName>
    </recommendedName>
    <alternativeName>
        <fullName evidence="10">General secretion pathway protein H</fullName>
    </alternativeName>
</protein>
<evidence type="ECO:0000259" key="12">
    <source>
        <dbReference type="Pfam" id="PF12019"/>
    </source>
</evidence>
<dbReference type="EMBL" id="JABBXD010000012">
    <property type="protein sequence ID" value="MBD3587297.1"/>
    <property type="molecule type" value="Genomic_DNA"/>
</dbReference>
<evidence type="ECO:0000313" key="13">
    <source>
        <dbReference type="EMBL" id="MBD3587297.1"/>
    </source>
</evidence>
<proteinExistence type="inferred from homology"/>
<evidence type="ECO:0000256" key="1">
    <source>
        <dbReference type="ARBA" id="ARBA00004377"/>
    </source>
</evidence>
<feature type="transmembrane region" description="Helical" evidence="11">
    <location>
        <begin position="12"/>
        <end position="31"/>
    </location>
</feature>
<evidence type="ECO:0000256" key="6">
    <source>
        <dbReference type="ARBA" id="ARBA00022692"/>
    </source>
</evidence>
<evidence type="ECO:0000256" key="5">
    <source>
        <dbReference type="ARBA" id="ARBA00022519"/>
    </source>
</evidence>
<keyword evidence="6 11" id="KW-0812">Transmembrane</keyword>
<dbReference type="InterPro" id="IPR012902">
    <property type="entry name" value="N_methyl_site"/>
</dbReference>
<dbReference type="Gene3D" id="3.30.700.10">
    <property type="entry name" value="Glycoprotein, Type 4 Pilin"/>
    <property type="match status" value="1"/>
</dbReference>
<comment type="caution">
    <text evidence="13">The sequence shown here is derived from an EMBL/GenBank/DDBJ whole genome shotgun (WGS) entry which is preliminary data.</text>
</comment>
<feature type="domain" description="General secretion pathway GspH" evidence="12">
    <location>
        <begin position="48"/>
        <end position="155"/>
    </location>
</feature>
<accession>A0ABR8LM67</accession>
<dbReference type="Pfam" id="PF12019">
    <property type="entry name" value="GspH"/>
    <property type="match status" value="1"/>
</dbReference>
<dbReference type="Pfam" id="PF07963">
    <property type="entry name" value="N_methyl"/>
    <property type="match status" value="1"/>
</dbReference>
<evidence type="ECO:0000256" key="10">
    <source>
        <dbReference type="ARBA" id="ARBA00030775"/>
    </source>
</evidence>
<organism evidence="13 14">
    <name type="scientific">Salinimonas profundi</name>
    <dbReference type="NCBI Taxonomy" id="2729140"/>
    <lineage>
        <taxon>Bacteria</taxon>
        <taxon>Pseudomonadati</taxon>
        <taxon>Pseudomonadota</taxon>
        <taxon>Gammaproteobacteria</taxon>
        <taxon>Alteromonadales</taxon>
        <taxon>Alteromonadaceae</taxon>
        <taxon>Alteromonas/Salinimonas group</taxon>
        <taxon>Salinimonas</taxon>
    </lineage>
</organism>
<dbReference type="InterPro" id="IPR045584">
    <property type="entry name" value="Pilin-like"/>
</dbReference>
<keyword evidence="3" id="KW-1003">Cell membrane</keyword>
<dbReference type="NCBIfam" id="TIGR02532">
    <property type="entry name" value="IV_pilin_GFxxxE"/>
    <property type="match status" value="1"/>
</dbReference>
<dbReference type="RefSeq" id="WP_191026390.1">
    <property type="nucleotide sequence ID" value="NZ_JABBXD010000012.1"/>
</dbReference>
<keyword evidence="7 11" id="KW-1133">Transmembrane helix</keyword>
<dbReference type="InterPro" id="IPR022346">
    <property type="entry name" value="T2SS_GspH"/>
</dbReference>
<evidence type="ECO:0000256" key="11">
    <source>
        <dbReference type="SAM" id="Phobius"/>
    </source>
</evidence>
<dbReference type="Proteomes" id="UP000624419">
    <property type="component" value="Unassembled WGS sequence"/>
</dbReference>
<dbReference type="SUPFAM" id="SSF54523">
    <property type="entry name" value="Pili subunits"/>
    <property type="match status" value="1"/>
</dbReference>
<keyword evidence="4" id="KW-0488">Methylation</keyword>
<keyword evidence="5" id="KW-0997">Cell inner membrane</keyword>
<sequence>MHKNSFTCPGGFSLIELLISIAILAILLINAPPSYIKWYQQTKLKNTVSELTLLLHQAQRTAVTENQPAYVIFSGVNNARMTLTTFVDCVSQQNCPTSQISKQLLISEPVEIEAISFPHTYIRFAPSTGLADGMAGTFTLRANDFRIKLIVSRLGRIRTCTPDAGIAGIPLC</sequence>
<keyword evidence="8 11" id="KW-0472">Membrane</keyword>
<gene>
    <name evidence="13" type="ORF">HHX48_16295</name>
</gene>
<keyword evidence="14" id="KW-1185">Reference proteome</keyword>
<evidence type="ECO:0000256" key="7">
    <source>
        <dbReference type="ARBA" id="ARBA00022989"/>
    </source>
</evidence>
<comment type="similarity">
    <text evidence="9">Belongs to the GSP H family.</text>
</comment>
<reference evidence="13 14" key="1">
    <citation type="submission" date="2020-04" db="EMBL/GenBank/DDBJ databases">
        <title>Salinimonas sp. HHU 13199.</title>
        <authorList>
            <person name="Cui X."/>
            <person name="Zhang D."/>
        </authorList>
    </citation>
    <scope>NUCLEOTIDE SEQUENCE [LARGE SCALE GENOMIC DNA]</scope>
    <source>
        <strain evidence="13 14">HHU 13199</strain>
    </source>
</reference>
<evidence type="ECO:0000313" key="14">
    <source>
        <dbReference type="Proteomes" id="UP000624419"/>
    </source>
</evidence>
<evidence type="ECO:0000256" key="4">
    <source>
        <dbReference type="ARBA" id="ARBA00022481"/>
    </source>
</evidence>
<evidence type="ECO:0000256" key="8">
    <source>
        <dbReference type="ARBA" id="ARBA00023136"/>
    </source>
</evidence>
<comment type="subcellular location">
    <subcellularLocation>
        <location evidence="1">Cell inner membrane</location>
        <topology evidence="1">Single-pass membrane protein</topology>
    </subcellularLocation>
</comment>
<name>A0ABR8LM67_9ALTE</name>
<evidence type="ECO:0000256" key="3">
    <source>
        <dbReference type="ARBA" id="ARBA00022475"/>
    </source>
</evidence>